<dbReference type="Pfam" id="PF13510">
    <property type="entry name" value="Fer2_4"/>
    <property type="match status" value="1"/>
</dbReference>
<dbReference type="InterPro" id="IPR001041">
    <property type="entry name" value="2Fe-2S_ferredoxin-type"/>
</dbReference>
<dbReference type="SUPFAM" id="SSF54292">
    <property type="entry name" value="2Fe-2S ferredoxin-like"/>
    <property type="match status" value="1"/>
</dbReference>
<reference evidence="3" key="1">
    <citation type="journal article" date="2014" name="Int. J. Syst. Evol. Microbiol.">
        <title>Complete genome sequence of Corynebacterium casei LMG S-19264T (=DSM 44701T), isolated from a smear-ripened cheese.</title>
        <authorList>
            <consortium name="US DOE Joint Genome Institute (JGI-PGF)"/>
            <person name="Walter F."/>
            <person name="Albersmeier A."/>
            <person name="Kalinowski J."/>
            <person name="Ruckert C."/>
        </authorList>
    </citation>
    <scope>NUCLEOTIDE SEQUENCE</scope>
    <source>
        <strain evidence="3">JCM 17251</strain>
    </source>
</reference>
<feature type="domain" description="2Fe-2S ferredoxin-type" evidence="2">
    <location>
        <begin position="15"/>
        <end position="97"/>
    </location>
</feature>
<dbReference type="PROSITE" id="PS51085">
    <property type="entry name" value="2FE2S_FER_2"/>
    <property type="match status" value="1"/>
</dbReference>
<dbReference type="GO" id="GO:0016491">
    <property type="term" value="F:oxidoreductase activity"/>
    <property type="evidence" value="ECO:0007669"/>
    <property type="project" value="UniProtKB-KW"/>
</dbReference>
<comment type="caution">
    <text evidence="3">The sequence shown here is derived from an EMBL/GenBank/DDBJ whole genome shotgun (WGS) entry which is preliminary data.</text>
</comment>
<dbReference type="Proteomes" id="UP000624041">
    <property type="component" value="Unassembled WGS sequence"/>
</dbReference>
<dbReference type="InterPro" id="IPR042204">
    <property type="entry name" value="2Fe-2S-bd_N"/>
</dbReference>
<accession>A0A917XZW3</accession>
<evidence type="ECO:0000313" key="3">
    <source>
        <dbReference type="EMBL" id="GGN60095.1"/>
    </source>
</evidence>
<keyword evidence="4" id="KW-1185">Reference proteome</keyword>
<dbReference type="RefSeq" id="WP_188857684.1">
    <property type="nucleotide sequence ID" value="NZ_BMOS01000016.1"/>
</dbReference>
<sequence length="105" mass="11675">MQIKKHPILGEKFTEEITFYFNEKPLKAMKGQTVAAALMRNGIRKFGVSRKLFKARGLYCANGRCTSCYVTINGLDHVLSCSTLVEDGMNVHSNESDPDVGGIYN</sequence>
<dbReference type="InterPro" id="IPR036010">
    <property type="entry name" value="2Fe-2S_ferredoxin-like_sf"/>
</dbReference>
<dbReference type="EMBL" id="BMOS01000016">
    <property type="protein sequence ID" value="GGN60095.1"/>
    <property type="molecule type" value="Genomic_DNA"/>
</dbReference>
<organism evidence="3 4">
    <name type="scientific">Oceanobacillus indicireducens</name>
    <dbReference type="NCBI Taxonomy" id="1004261"/>
    <lineage>
        <taxon>Bacteria</taxon>
        <taxon>Bacillati</taxon>
        <taxon>Bacillota</taxon>
        <taxon>Bacilli</taxon>
        <taxon>Bacillales</taxon>
        <taxon>Bacillaceae</taxon>
        <taxon>Oceanobacillus</taxon>
    </lineage>
</organism>
<proteinExistence type="predicted"/>
<keyword evidence="1" id="KW-0560">Oxidoreductase</keyword>
<dbReference type="Gene3D" id="3.10.20.440">
    <property type="entry name" value="2Fe-2S iron-sulphur cluster binding domain, sarcosine oxidase, alpha subunit, N-terminal domain"/>
    <property type="match status" value="1"/>
</dbReference>
<name>A0A917XZW3_9BACI</name>
<dbReference type="PROSITE" id="PS00197">
    <property type="entry name" value="2FE2S_FER_1"/>
    <property type="match status" value="1"/>
</dbReference>
<dbReference type="GO" id="GO:0051537">
    <property type="term" value="F:2 iron, 2 sulfur cluster binding"/>
    <property type="evidence" value="ECO:0007669"/>
    <property type="project" value="InterPro"/>
</dbReference>
<reference evidence="3" key="2">
    <citation type="submission" date="2020-09" db="EMBL/GenBank/DDBJ databases">
        <authorList>
            <person name="Sun Q."/>
            <person name="Ohkuma M."/>
        </authorList>
    </citation>
    <scope>NUCLEOTIDE SEQUENCE</scope>
    <source>
        <strain evidence="3">JCM 17251</strain>
    </source>
</reference>
<dbReference type="AlphaFoldDB" id="A0A917XZW3"/>
<evidence type="ECO:0000256" key="1">
    <source>
        <dbReference type="ARBA" id="ARBA00023002"/>
    </source>
</evidence>
<gene>
    <name evidence="3" type="ORF">GCM10007971_23860</name>
</gene>
<evidence type="ECO:0000259" key="2">
    <source>
        <dbReference type="PROSITE" id="PS51085"/>
    </source>
</evidence>
<dbReference type="InterPro" id="IPR006058">
    <property type="entry name" value="2Fe2S_fd_BS"/>
</dbReference>
<protein>
    <recommendedName>
        <fullName evidence="2">2Fe-2S ferredoxin-type domain-containing protein</fullName>
    </recommendedName>
</protein>
<evidence type="ECO:0000313" key="4">
    <source>
        <dbReference type="Proteomes" id="UP000624041"/>
    </source>
</evidence>